<dbReference type="InterPro" id="IPR037176">
    <property type="entry name" value="Osmotin/thaumatin-like_sf"/>
</dbReference>
<evidence type="ECO:0000313" key="4">
    <source>
        <dbReference type="Proteomes" id="UP000467700"/>
    </source>
</evidence>
<feature type="domain" description="Ricin B lectin" evidence="2">
    <location>
        <begin position="173"/>
        <end position="309"/>
    </location>
</feature>
<dbReference type="OrthoDB" id="6770063at2759"/>
<dbReference type="EMBL" id="CACVBS010000052">
    <property type="protein sequence ID" value="CAA7266117.1"/>
    <property type="molecule type" value="Genomic_DNA"/>
</dbReference>
<evidence type="ECO:0000313" key="3">
    <source>
        <dbReference type="EMBL" id="CAA7266117.1"/>
    </source>
</evidence>
<comment type="caution">
    <text evidence="3">The sequence shown here is derived from an EMBL/GenBank/DDBJ whole genome shotgun (WGS) entry which is preliminary data.</text>
</comment>
<dbReference type="SUPFAM" id="SSF50370">
    <property type="entry name" value="Ricin B-like lectins"/>
    <property type="match status" value="1"/>
</dbReference>
<dbReference type="Proteomes" id="UP000467700">
    <property type="component" value="Unassembled WGS sequence"/>
</dbReference>
<dbReference type="SMART" id="SM00458">
    <property type="entry name" value="RICIN"/>
    <property type="match status" value="1"/>
</dbReference>
<evidence type="ECO:0000256" key="1">
    <source>
        <dbReference type="SAM" id="SignalP"/>
    </source>
</evidence>
<accession>A0A8S0WMN3</accession>
<name>A0A8S0WMN3_CYCAE</name>
<dbReference type="InterPro" id="IPR000772">
    <property type="entry name" value="Ricin_B_lectin"/>
</dbReference>
<feature type="chain" id="PRO_5035897233" description="Ricin B lectin domain-containing protein" evidence="1">
    <location>
        <begin position="19"/>
        <end position="309"/>
    </location>
</feature>
<gene>
    <name evidence="3" type="ORF">AAE3_LOCUS8373</name>
</gene>
<proteinExistence type="predicted"/>
<keyword evidence="4" id="KW-1185">Reference proteome</keyword>
<dbReference type="Pfam" id="PF00652">
    <property type="entry name" value="Ricin_B_lectin"/>
    <property type="match status" value="1"/>
</dbReference>
<sequence>MKTFLTLTLLSASTVVLAERLATIVNRCPQTISVFINGQTQGLLAPNEATNRTYEDTWAGLIYSTTNEGSANGAGTTRAGFYGQTNYYYLIRDPSNFNTGVSIVPRVISSLTGGFCATSLCDSISCTSTYDSPPSTFPAPSGTAPAPPLFECPGTDVGYTITFCPERTFPPPSGYVTIHPTGSNDKCLDVRGASFRNGTTVQIYDCNGTAAQRWLITKSDSSGTRVQLAGTPFCLDAGSNPSSGTTIKIWECIDGLAAQAWQYNDANQIKFTSKNQCLDLTDGSLANGNRIQSWTCQSTTSRNQLWVTS</sequence>
<organism evidence="3 4">
    <name type="scientific">Cyclocybe aegerita</name>
    <name type="common">Black poplar mushroom</name>
    <name type="synonym">Agrocybe aegerita</name>
    <dbReference type="NCBI Taxonomy" id="1973307"/>
    <lineage>
        <taxon>Eukaryota</taxon>
        <taxon>Fungi</taxon>
        <taxon>Dikarya</taxon>
        <taxon>Basidiomycota</taxon>
        <taxon>Agaricomycotina</taxon>
        <taxon>Agaricomycetes</taxon>
        <taxon>Agaricomycetidae</taxon>
        <taxon>Agaricales</taxon>
        <taxon>Agaricineae</taxon>
        <taxon>Bolbitiaceae</taxon>
        <taxon>Cyclocybe</taxon>
    </lineage>
</organism>
<dbReference type="InterPro" id="IPR035992">
    <property type="entry name" value="Ricin_B-like_lectins"/>
</dbReference>
<reference evidence="3 4" key="1">
    <citation type="submission" date="2020-01" db="EMBL/GenBank/DDBJ databases">
        <authorList>
            <person name="Gupta K D."/>
        </authorList>
    </citation>
    <scope>NUCLEOTIDE SEQUENCE [LARGE SCALE GENOMIC DNA]</scope>
</reference>
<dbReference type="SUPFAM" id="SSF49870">
    <property type="entry name" value="Osmotin, thaumatin-like protein"/>
    <property type="match status" value="1"/>
</dbReference>
<dbReference type="CDD" id="cd00161">
    <property type="entry name" value="beta-trefoil_Ricin-like"/>
    <property type="match status" value="1"/>
</dbReference>
<dbReference type="PROSITE" id="PS50231">
    <property type="entry name" value="RICIN_B_LECTIN"/>
    <property type="match status" value="1"/>
</dbReference>
<keyword evidence="1" id="KW-0732">Signal</keyword>
<dbReference type="Gene3D" id="2.80.10.50">
    <property type="match status" value="2"/>
</dbReference>
<protein>
    <recommendedName>
        <fullName evidence="2">Ricin B lectin domain-containing protein</fullName>
    </recommendedName>
</protein>
<evidence type="ECO:0000259" key="2">
    <source>
        <dbReference type="SMART" id="SM00458"/>
    </source>
</evidence>
<dbReference type="AlphaFoldDB" id="A0A8S0WMN3"/>
<feature type="signal peptide" evidence="1">
    <location>
        <begin position="1"/>
        <end position="18"/>
    </location>
</feature>